<evidence type="ECO:0000313" key="2">
    <source>
        <dbReference type="Proteomes" id="UP001285352"/>
    </source>
</evidence>
<dbReference type="Proteomes" id="UP001285352">
    <property type="component" value="Unassembled WGS sequence"/>
</dbReference>
<accession>A0ABU4V3I7</accession>
<protein>
    <recommendedName>
        <fullName evidence="3">Lipoprotein</fullName>
    </recommendedName>
</protein>
<organism evidence="1 2">
    <name type="scientific">Lentzea sokolovensis</name>
    <dbReference type="NCBI Taxonomy" id="3095429"/>
    <lineage>
        <taxon>Bacteria</taxon>
        <taxon>Bacillati</taxon>
        <taxon>Actinomycetota</taxon>
        <taxon>Actinomycetes</taxon>
        <taxon>Pseudonocardiales</taxon>
        <taxon>Pseudonocardiaceae</taxon>
        <taxon>Lentzea</taxon>
    </lineage>
</organism>
<gene>
    <name evidence="1" type="ORF">SK854_27030</name>
</gene>
<proteinExistence type="predicted"/>
<name>A0ABU4V3I7_9PSEU</name>
<evidence type="ECO:0008006" key="3">
    <source>
        <dbReference type="Google" id="ProtNLM"/>
    </source>
</evidence>
<comment type="caution">
    <text evidence="1">The sequence shown here is derived from an EMBL/GenBank/DDBJ whole genome shotgun (WGS) entry which is preliminary data.</text>
</comment>
<sequence>MCGAACRAQAAPSAREDSTVPLPRLAALAACAVLALTACTTPDGATKAHIVKPAEAKLGDTVLAFYLSPDSEAGTSKVENLPAYLVLVQADGSKKLIETSGMREPHIAWSGRGLFFSDDTRDYILGKDGLVSFENKKSSLQQSAFALPDDKGFVAVYNEGFSESDSGYTNQVAVTTSASSQLYQVEGNYYMNALCGGVLNGIATQAGTHLPASADVPGMRSKVDTAAEPELLSQLYPATEGREKVLAWRAAFDAGDHNRHVPCHNGVVTFLSDYADADGKPHMTIVSWDTRTGAYTERPLVDAQRRPITEELFDPETFSQKSYDARAARDGRLEWLAGDGRIMSTDIASGLTEPRFDTGLASGINSSSQAAFTEQSIHLIQETFDGKTPVKIKRFDRATGDLVTEIAVSGLAEQLGLEFNLRSIAVPPGA</sequence>
<dbReference type="RefSeq" id="WP_319977921.1">
    <property type="nucleotide sequence ID" value="NZ_JAXAVU010000011.1"/>
</dbReference>
<keyword evidence="2" id="KW-1185">Reference proteome</keyword>
<reference evidence="1 2" key="1">
    <citation type="submission" date="2023-11" db="EMBL/GenBank/DDBJ databases">
        <title>Lentzea sokolovensis, sp. nov., Lentzea kristufkii, sp. nov., and Lentzea miocenensis, sp. nov., rare actinobacteria from Sokolov Coal Basin, Miocene lacustrine sediment, Czech Republic.</title>
        <authorList>
            <person name="Lara A."/>
            <person name="Kotroba L."/>
            <person name="Nouioui I."/>
            <person name="Neumann-Schaal M."/>
            <person name="Mast Y."/>
            <person name="Chronakova A."/>
        </authorList>
    </citation>
    <scope>NUCLEOTIDE SEQUENCE [LARGE SCALE GENOMIC DNA]</scope>
    <source>
        <strain evidence="1 2">BCCO 10_0061</strain>
    </source>
</reference>
<reference evidence="1 2" key="2">
    <citation type="submission" date="2023-11" db="EMBL/GenBank/DDBJ databases">
        <authorList>
            <person name="Lara A.C."/>
            <person name="Chronakova A."/>
        </authorList>
    </citation>
    <scope>NUCLEOTIDE SEQUENCE [LARGE SCALE GENOMIC DNA]</scope>
    <source>
        <strain evidence="1 2">BCCO 10_0061</strain>
    </source>
</reference>
<evidence type="ECO:0000313" key="1">
    <source>
        <dbReference type="EMBL" id="MDX8145789.1"/>
    </source>
</evidence>
<dbReference type="EMBL" id="JAXAVU010000011">
    <property type="protein sequence ID" value="MDX8145789.1"/>
    <property type="molecule type" value="Genomic_DNA"/>
</dbReference>